<gene>
    <name evidence="1" type="ORF">K3G42_016350</name>
</gene>
<dbReference type="Proteomes" id="UP000827872">
    <property type="component" value="Linkage Group LG14"/>
</dbReference>
<reference evidence="1" key="1">
    <citation type="submission" date="2021-08" db="EMBL/GenBank/DDBJ databases">
        <title>The first chromosome-level gecko genome reveals the dynamic sex chromosomes of Neotropical dwarf geckos (Sphaerodactylidae: Sphaerodactylus).</title>
        <authorList>
            <person name="Pinto B.J."/>
            <person name="Keating S.E."/>
            <person name="Gamble T."/>
        </authorList>
    </citation>
    <scope>NUCLEOTIDE SEQUENCE</scope>
    <source>
        <strain evidence="1">TG3544</strain>
    </source>
</reference>
<dbReference type="EMBL" id="CM037627">
    <property type="protein sequence ID" value="KAH7989936.1"/>
    <property type="molecule type" value="Genomic_DNA"/>
</dbReference>
<evidence type="ECO:0000313" key="1">
    <source>
        <dbReference type="EMBL" id="KAH7989936.1"/>
    </source>
</evidence>
<protein>
    <submittedName>
        <fullName evidence="1">Uncharacterized protein</fullName>
    </submittedName>
</protein>
<sequence>MTWLCPGGKRLPQHWKGGWGGGTPAHQTGTGMWGEGDSYQPRGAPGKEAGTGVRMAVSGSPGLITNGMEWEPGLAGLQQSGRGWGLPQLACGPDTIGYIG</sequence>
<proteinExistence type="predicted"/>
<keyword evidence="2" id="KW-1185">Reference proteome</keyword>
<name>A0ACB8EC56_9SAUR</name>
<comment type="caution">
    <text evidence="1">The sequence shown here is derived from an EMBL/GenBank/DDBJ whole genome shotgun (WGS) entry which is preliminary data.</text>
</comment>
<evidence type="ECO:0000313" key="2">
    <source>
        <dbReference type="Proteomes" id="UP000827872"/>
    </source>
</evidence>
<organism evidence="1 2">
    <name type="scientific">Sphaerodactylus townsendi</name>
    <dbReference type="NCBI Taxonomy" id="933632"/>
    <lineage>
        <taxon>Eukaryota</taxon>
        <taxon>Metazoa</taxon>
        <taxon>Chordata</taxon>
        <taxon>Craniata</taxon>
        <taxon>Vertebrata</taxon>
        <taxon>Euteleostomi</taxon>
        <taxon>Lepidosauria</taxon>
        <taxon>Squamata</taxon>
        <taxon>Bifurcata</taxon>
        <taxon>Gekkota</taxon>
        <taxon>Sphaerodactylidae</taxon>
        <taxon>Sphaerodactylus</taxon>
    </lineage>
</organism>
<accession>A0ACB8EC56</accession>